<comment type="caution">
    <text evidence="2">The sequence shown here is derived from an EMBL/GenBank/DDBJ whole genome shotgun (WGS) entry which is preliminary data.</text>
</comment>
<dbReference type="AlphaFoldDB" id="A0A8T1AS97"/>
<evidence type="ECO:0000313" key="3">
    <source>
        <dbReference type="Proteomes" id="UP000736787"/>
    </source>
</evidence>
<proteinExistence type="predicted"/>
<feature type="region of interest" description="Disordered" evidence="1">
    <location>
        <begin position="57"/>
        <end position="83"/>
    </location>
</feature>
<accession>A0A8T1AS97</accession>
<protein>
    <submittedName>
        <fullName evidence="2">Uncharacterized protein</fullName>
    </submittedName>
</protein>
<gene>
    <name evidence="2" type="ORF">PC117_g25554</name>
</gene>
<reference evidence="2" key="1">
    <citation type="submission" date="2018-10" db="EMBL/GenBank/DDBJ databases">
        <title>Effector identification in a new, highly contiguous assembly of the strawberry crown rot pathogen Phytophthora cactorum.</title>
        <authorList>
            <person name="Armitage A.D."/>
            <person name="Nellist C.F."/>
            <person name="Bates H."/>
            <person name="Vickerstaff R.J."/>
            <person name="Harrison R.J."/>
        </authorList>
    </citation>
    <scope>NUCLEOTIDE SEQUENCE</scope>
    <source>
        <strain evidence="2">4040</strain>
    </source>
</reference>
<organism evidence="2 3">
    <name type="scientific">Phytophthora cactorum</name>
    <dbReference type="NCBI Taxonomy" id="29920"/>
    <lineage>
        <taxon>Eukaryota</taxon>
        <taxon>Sar</taxon>
        <taxon>Stramenopiles</taxon>
        <taxon>Oomycota</taxon>
        <taxon>Peronosporomycetes</taxon>
        <taxon>Peronosporales</taxon>
        <taxon>Peronosporaceae</taxon>
        <taxon>Phytophthora</taxon>
    </lineage>
</organism>
<name>A0A8T1AS97_9STRA</name>
<dbReference type="Proteomes" id="UP000736787">
    <property type="component" value="Unassembled WGS sequence"/>
</dbReference>
<dbReference type="EMBL" id="RCMK01002018">
    <property type="protein sequence ID" value="KAG2885596.1"/>
    <property type="molecule type" value="Genomic_DNA"/>
</dbReference>
<evidence type="ECO:0000256" key="1">
    <source>
        <dbReference type="SAM" id="MobiDB-lite"/>
    </source>
</evidence>
<evidence type="ECO:0000313" key="2">
    <source>
        <dbReference type="EMBL" id="KAG2885596.1"/>
    </source>
</evidence>
<sequence length="83" mass="9147">MSDFVNAGVEVDVDGYCVPSQVGQASCQDQCWCSCPGSLLPYRVPYRWVPVWATWPEQSTSGGVSRPRTEDTPQAYSLRGFPS</sequence>